<evidence type="ECO:0000256" key="4">
    <source>
        <dbReference type="ARBA" id="ARBA00022989"/>
    </source>
</evidence>
<dbReference type="InterPro" id="IPR002797">
    <property type="entry name" value="Polysacc_synth"/>
</dbReference>
<keyword evidence="2" id="KW-1003">Cell membrane</keyword>
<feature type="transmembrane region" description="Helical" evidence="6">
    <location>
        <begin position="326"/>
        <end position="343"/>
    </location>
</feature>
<keyword evidence="4 6" id="KW-1133">Transmembrane helix</keyword>
<feature type="transmembrane region" description="Helical" evidence="6">
    <location>
        <begin position="146"/>
        <end position="169"/>
    </location>
</feature>
<feature type="transmembrane region" description="Helical" evidence="6">
    <location>
        <begin position="291"/>
        <end position="314"/>
    </location>
</feature>
<accession>A0ABU8QU36</accession>
<dbReference type="PANTHER" id="PTHR30250:SF11">
    <property type="entry name" value="O-ANTIGEN TRANSPORTER-RELATED"/>
    <property type="match status" value="1"/>
</dbReference>
<dbReference type="Pfam" id="PF01943">
    <property type="entry name" value="Polysacc_synt"/>
    <property type="match status" value="1"/>
</dbReference>
<organism evidence="7 8">
    <name type="scientific">Pseudomonas farsensis</name>
    <dbReference type="NCBI Taxonomy" id="2745492"/>
    <lineage>
        <taxon>Bacteria</taxon>
        <taxon>Pseudomonadati</taxon>
        <taxon>Pseudomonadota</taxon>
        <taxon>Gammaproteobacteria</taxon>
        <taxon>Pseudomonadales</taxon>
        <taxon>Pseudomonadaceae</taxon>
        <taxon>Pseudomonas</taxon>
    </lineage>
</organism>
<evidence type="ECO:0000256" key="5">
    <source>
        <dbReference type="ARBA" id="ARBA00023136"/>
    </source>
</evidence>
<feature type="transmembrane region" description="Helical" evidence="6">
    <location>
        <begin position="12"/>
        <end position="35"/>
    </location>
</feature>
<keyword evidence="5 6" id="KW-0472">Membrane</keyword>
<dbReference type="PANTHER" id="PTHR30250">
    <property type="entry name" value="PST FAMILY PREDICTED COLANIC ACID TRANSPORTER"/>
    <property type="match status" value="1"/>
</dbReference>
<feature type="transmembrane region" description="Helical" evidence="6">
    <location>
        <begin position="84"/>
        <end position="106"/>
    </location>
</feature>
<comment type="caution">
    <text evidence="7">The sequence shown here is derived from an EMBL/GenBank/DDBJ whole genome shotgun (WGS) entry which is preliminary data.</text>
</comment>
<feature type="transmembrane region" description="Helical" evidence="6">
    <location>
        <begin position="385"/>
        <end position="406"/>
    </location>
</feature>
<evidence type="ECO:0000256" key="6">
    <source>
        <dbReference type="SAM" id="Phobius"/>
    </source>
</evidence>
<gene>
    <name evidence="7" type="ORF">V7S98_13000</name>
</gene>
<reference evidence="7 8" key="1">
    <citation type="submission" date="2024-02" db="EMBL/GenBank/DDBJ databases">
        <title>Identification of pathogenicity and growth-promoting function of Pseudomonas putida variant.</title>
        <authorList>
            <person name="Sun J."/>
        </authorList>
    </citation>
    <scope>NUCLEOTIDE SEQUENCE [LARGE SCALE GENOMIC DNA]</scope>
    <source>
        <strain evidence="7 8">A03</strain>
    </source>
</reference>
<sequence>MSLKRIGGKAIVYALSNGLGSAAQLLLLFYCAYVLPGDSLGVLTLFTAVVALSTQVMGFGLVAAFQRDFYTASSDLRRAYLSTLVGAVIVVGLIILLLVSAAVPLLGDRLGFPASLLIVAMIGALGQALQQFLLAVWQSEGAGRSYLIYMSCFCALQMVVPMGVIEWLGHRWESAVYGQAAVFLLAGLLSLGVLRVKGYLRPCCHRSYLRSALSFGLPLVPYQFAGWGMAMLDRFIITSFSGVAVAGYYALAFQAAQLINIVSSGFNQAFSPWLYASLSKGTAGDFRQIRLVLSGYSAGLVLICLSGYLLFAMIAGLLDNQAYREALVFAPWLFLAMLLNGLYRASSSFLLYNGRTGVLAIMISLIALVSVGLNYELVQIWGAPAAGWVCCLCFGLLFSLTAFLAVNQQRVR</sequence>
<evidence type="ECO:0000256" key="3">
    <source>
        <dbReference type="ARBA" id="ARBA00022692"/>
    </source>
</evidence>
<dbReference type="InterPro" id="IPR050833">
    <property type="entry name" value="Poly_Biosynth_Transport"/>
</dbReference>
<name>A0ABU8QU36_9PSED</name>
<feature type="transmembrane region" description="Helical" evidence="6">
    <location>
        <begin position="41"/>
        <end position="63"/>
    </location>
</feature>
<feature type="transmembrane region" description="Helical" evidence="6">
    <location>
        <begin position="350"/>
        <end position="373"/>
    </location>
</feature>
<evidence type="ECO:0000256" key="2">
    <source>
        <dbReference type="ARBA" id="ARBA00022475"/>
    </source>
</evidence>
<evidence type="ECO:0000313" key="7">
    <source>
        <dbReference type="EMBL" id="MEJ5864143.1"/>
    </source>
</evidence>
<evidence type="ECO:0000313" key="8">
    <source>
        <dbReference type="Proteomes" id="UP001380290"/>
    </source>
</evidence>
<dbReference type="RefSeq" id="WP_339599513.1">
    <property type="nucleotide sequence ID" value="NZ_JBBHLC010000032.1"/>
</dbReference>
<keyword evidence="3 6" id="KW-0812">Transmembrane</keyword>
<protein>
    <submittedName>
        <fullName evidence="7">Oligosaccharide flippase family protein</fullName>
    </submittedName>
</protein>
<comment type="subcellular location">
    <subcellularLocation>
        <location evidence="1">Cell membrane</location>
        <topology evidence="1">Multi-pass membrane protein</topology>
    </subcellularLocation>
</comment>
<dbReference type="Proteomes" id="UP001380290">
    <property type="component" value="Unassembled WGS sequence"/>
</dbReference>
<evidence type="ECO:0000256" key="1">
    <source>
        <dbReference type="ARBA" id="ARBA00004651"/>
    </source>
</evidence>
<keyword evidence="8" id="KW-1185">Reference proteome</keyword>
<dbReference type="EMBL" id="JBBHLC010000032">
    <property type="protein sequence ID" value="MEJ5864143.1"/>
    <property type="molecule type" value="Genomic_DNA"/>
</dbReference>
<proteinExistence type="predicted"/>
<feature type="transmembrane region" description="Helical" evidence="6">
    <location>
        <begin position="235"/>
        <end position="253"/>
    </location>
</feature>
<feature type="transmembrane region" description="Helical" evidence="6">
    <location>
        <begin position="112"/>
        <end position="134"/>
    </location>
</feature>
<feature type="transmembrane region" description="Helical" evidence="6">
    <location>
        <begin position="175"/>
        <end position="196"/>
    </location>
</feature>
<feature type="transmembrane region" description="Helical" evidence="6">
    <location>
        <begin position="208"/>
        <end position="229"/>
    </location>
</feature>